<organism evidence="1 2">
    <name type="scientific">Aspergillus wentii DTO 134E9</name>
    <dbReference type="NCBI Taxonomy" id="1073089"/>
    <lineage>
        <taxon>Eukaryota</taxon>
        <taxon>Fungi</taxon>
        <taxon>Dikarya</taxon>
        <taxon>Ascomycota</taxon>
        <taxon>Pezizomycotina</taxon>
        <taxon>Eurotiomycetes</taxon>
        <taxon>Eurotiomycetidae</taxon>
        <taxon>Eurotiales</taxon>
        <taxon>Aspergillaceae</taxon>
        <taxon>Aspergillus</taxon>
        <taxon>Aspergillus subgen. Cremei</taxon>
    </lineage>
</organism>
<evidence type="ECO:0000313" key="1">
    <source>
        <dbReference type="EMBL" id="OJJ29608.1"/>
    </source>
</evidence>
<dbReference type="Proteomes" id="UP000184383">
    <property type="component" value="Unassembled WGS sequence"/>
</dbReference>
<evidence type="ECO:0000313" key="2">
    <source>
        <dbReference type="Proteomes" id="UP000184383"/>
    </source>
</evidence>
<dbReference type="GeneID" id="63752693"/>
<sequence length="56" mass="6404">MRDAKVSDTFSSDYLLHLPAGTDLYDEARHQHLQEAVLKGLDLSRRERALCDAVLY</sequence>
<dbReference type="VEuPathDB" id="FungiDB:ASPWEDRAFT_46797"/>
<gene>
    <name evidence="1" type="ORF">ASPWEDRAFT_46797</name>
</gene>
<dbReference type="EMBL" id="KV878219">
    <property type="protein sequence ID" value="OJJ29608.1"/>
    <property type="molecule type" value="Genomic_DNA"/>
</dbReference>
<proteinExistence type="predicted"/>
<reference evidence="2" key="1">
    <citation type="journal article" date="2017" name="Genome Biol.">
        <title>Comparative genomics reveals high biological diversity and specific adaptations in the industrially and medically important fungal genus Aspergillus.</title>
        <authorList>
            <person name="de Vries R.P."/>
            <person name="Riley R."/>
            <person name="Wiebenga A."/>
            <person name="Aguilar-Osorio G."/>
            <person name="Amillis S."/>
            <person name="Uchima C.A."/>
            <person name="Anderluh G."/>
            <person name="Asadollahi M."/>
            <person name="Askin M."/>
            <person name="Barry K."/>
            <person name="Battaglia E."/>
            <person name="Bayram O."/>
            <person name="Benocci T."/>
            <person name="Braus-Stromeyer S.A."/>
            <person name="Caldana C."/>
            <person name="Canovas D."/>
            <person name="Cerqueira G.C."/>
            <person name="Chen F."/>
            <person name="Chen W."/>
            <person name="Choi C."/>
            <person name="Clum A."/>
            <person name="Dos Santos R.A."/>
            <person name="Damasio A.R."/>
            <person name="Diallinas G."/>
            <person name="Emri T."/>
            <person name="Fekete E."/>
            <person name="Flipphi M."/>
            <person name="Freyberg S."/>
            <person name="Gallo A."/>
            <person name="Gournas C."/>
            <person name="Habgood R."/>
            <person name="Hainaut M."/>
            <person name="Harispe M.L."/>
            <person name="Henrissat B."/>
            <person name="Hilden K.S."/>
            <person name="Hope R."/>
            <person name="Hossain A."/>
            <person name="Karabika E."/>
            <person name="Karaffa L."/>
            <person name="Karanyi Z."/>
            <person name="Krasevec N."/>
            <person name="Kuo A."/>
            <person name="Kusch H."/>
            <person name="LaButti K."/>
            <person name="Lagendijk E.L."/>
            <person name="Lapidus A."/>
            <person name="Levasseur A."/>
            <person name="Lindquist E."/>
            <person name="Lipzen A."/>
            <person name="Logrieco A.F."/>
            <person name="MacCabe A."/>
            <person name="Maekelae M.R."/>
            <person name="Malavazi I."/>
            <person name="Melin P."/>
            <person name="Meyer V."/>
            <person name="Mielnichuk N."/>
            <person name="Miskei M."/>
            <person name="Molnar A.P."/>
            <person name="Mule G."/>
            <person name="Ngan C.Y."/>
            <person name="Orejas M."/>
            <person name="Orosz E."/>
            <person name="Ouedraogo J.P."/>
            <person name="Overkamp K.M."/>
            <person name="Park H.-S."/>
            <person name="Perrone G."/>
            <person name="Piumi F."/>
            <person name="Punt P.J."/>
            <person name="Ram A.F."/>
            <person name="Ramon A."/>
            <person name="Rauscher S."/>
            <person name="Record E."/>
            <person name="Riano-Pachon D.M."/>
            <person name="Robert V."/>
            <person name="Roehrig J."/>
            <person name="Ruller R."/>
            <person name="Salamov A."/>
            <person name="Salih N.S."/>
            <person name="Samson R.A."/>
            <person name="Sandor E."/>
            <person name="Sanguinetti M."/>
            <person name="Schuetze T."/>
            <person name="Sepcic K."/>
            <person name="Shelest E."/>
            <person name="Sherlock G."/>
            <person name="Sophianopoulou V."/>
            <person name="Squina F.M."/>
            <person name="Sun H."/>
            <person name="Susca A."/>
            <person name="Todd R.B."/>
            <person name="Tsang A."/>
            <person name="Unkles S.E."/>
            <person name="van de Wiele N."/>
            <person name="van Rossen-Uffink D."/>
            <person name="Oliveira J.V."/>
            <person name="Vesth T.C."/>
            <person name="Visser J."/>
            <person name="Yu J.-H."/>
            <person name="Zhou M."/>
            <person name="Andersen M.R."/>
            <person name="Archer D.B."/>
            <person name="Baker S.E."/>
            <person name="Benoit I."/>
            <person name="Brakhage A.A."/>
            <person name="Braus G.H."/>
            <person name="Fischer R."/>
            <person name="Frisvad J.C."/>
            <person name="Goldman G.H."/>
            <person name="Houbraken J."/>
            <person name="Oakley B."/>
            <person name="Pocsi I."/>
            <person name="Scazzocchio C."/>
            <person name="Seiboth B."/>
            <person name="vanKuyk P.A."/>
            <person name="Wortman J."/>
            <person name="Dyer P.S."/>
            <person name="Grigoriev I.V."/>
        </authorList>
    </citation>
    <scope>NUCLEOTIDE SEQUENCE [LARGE SCALE GENOMIC DNA]</scope>
    <source>
        <strain evidence="2">DTO 134E9</strain>
    </source>
</reference>
<name>A0A1L9R3W3_ASPWE</name>
<dbReference type="AlphaFoldDB" id="A0A1L9R3W3"/>
<keyword evidence="2" id="KW-1185">Reference proteome</keyword>
<feature type="non-terminal residue" evidence="1">
    <location>
        <position position="56"/>
    </location>
</feature>
<accession>A0A1L9R3W3</accession>
<dbReference type="RefSeq" id="XP_040683285.1">
    <property type="nucleotide sequence ID" value="XM_040836845.1"/>
</dbReference>
<protein>
    <submittedName>
        <fullName evidence="1">Uncharacterized protein</fullName>
    </submittedName>
</protein>